<accession>A0ACC2ZWL9</accession>
<organism evidence="1 2">
    <name type="scientific">Neophaeococcomyces mojaviensis</name>
    <dbReference type="NCBI Taxonomy" id="3383035"/>
    <lineage>
        <taxon>Eukaryota</taxon>
        <taxon>Fungi</taxon>
        <taxon>Dikarya</taxon>
        <taxon>Ascomycota</taxon>
        <taxon>Pezizomycotina</taxon>
        <taxon>Eurotiomycetes</taxon>
        <taxon>Chaetothyriomycetidae</taxon>
        <taxon>Chaetothyriales</taxon>
        <taxon>Chaetothyriales incertae sedis</taxon>
        <taxon>Neophaeococcomyces</taxon>
    </lineage>
</organism>
<sequence>MGLAGRKLFLPAPTDSLVDESTGEEPGVSEDVATDLSQRTDQTHHTIPEDGSPITISTKKKISTLDKIKGNHPSQTSLLIEYFEGGKGSDPNRRPSVRVKVIPSSRRNKEKGESHIVLTEAHGTRKRSTSRRISLGSRSPQIAAVDSEISAIESERPPGLRDSAPLDIEIQQHSDLSEVSGSPEIRYIPASSDISSMPADSILGLQQSTLLRPTSRVVEGSNLSSLPAEESVLSAVSDMPETTGLKPPMNTRGPNSSNERITQKVIEKLSNKPKEPVRIAYGRSDKSSSRNTSRDAVTTSHDRPAVTTKQFKDDDSVTSPTERSVLSNSVISIGGKSISDHSVRSAATNNSINNPKLLQTVEDAIRRLILPELKELKKDQRQNSHRSRKYEKDYGDLSESSVVREKSTKRSASGSKSRRRTSKESADRSGSRRRRSSHRDHDYDSMSDSSSRREASVSSTSAEDPALMKKHKDKRAKDVVAAGLAGAGLTAAALEEKESEESLQRRRRRKRSKSRSSRSASIAESEEIFHKHKVPPMPMASDLNSDLTQVTRSSILSSNTSVGTPVHRGLQEVTRGSPRQLETHTPPKQTADYRNSLGMHHGNLSEHNLSSSKLAYELHDDETLSPETERYGSFSAEDLLEDPERMRRYEQNLHTQHPIRRGLSPIQSVASYATTEPNRHSLMQPRSSDTLASMQKRNQQLKEEVSISSFVSAPSPDFKKNRPHGISLENRSEVMSQHRDSIDQSPRARQGIEDRFSDDEHDHYRESFVTDLTMDSKRLSTMTDDTSDLLYVDKVTAGQHVVPVNGANPEYVSQPIGVESAVASLVEPSVLSQHESPQHSHKSSFVQEHRSNQSLQRDTINGYRGSPLKEQFTTRSDSNLEQSRHVDLSPPQSPALSYEEDADDYIQHQTKSSPLPREYADVHASPQSEITTNPSVIQGPIGGLGAGHPEWMADAATPPIPSAGGMSGDFSSGAIDLIPEGLNVSQRHTYDSKGKTYTIGQSIPTPPGVKDEGYATGDNYPSPGPITKAAPALDTYDLDDDYDDKVDDPFTAKRNMYMSGLSQGMSPLYDNATGRGIDRIQSKDIVALMDHLTVRDAQRNARDTEILVTLVRSAADMRNSFEEMKAFISDQDELIMRTADKQHEYTQKVVGGPRPLPATTNNRSARTTPMQDDIPTKRRNVFKRALQGLGSKNSAELQNIESMLMQLLDEVEALRGQQGIQSSGPSQLRSNSLASEDNARPATETGYEPEGRAGTASTGGDRSGFFSTNSSRQGQHASARKFPENRVSTVMEGDEEYDDYDPNQYTQQQASNQHPPHAVSPVQEDDYYRQHRGQSVPLSTPPRIGDQPRALSTENTPQISDWGSGKKENNRDSRKTLSSVLPKFVSRWSKTTTESSNPRTPNFRGPTDAQVPRSSGKQRPYSQVSHSGSGIDQYAYDYDATHNPADDRLRSAASLQNDEYYQQREQENRPPSPLVPSAISGSEDPKYQSHRDSQDLMHPQPRQGPTGRYQFHLENAAKDYHQTSGPEAHSPISAHSQPVTYAQQDHGQSYATDARAQTHSPISDFGMQEAKHNRSGSAASSLTRRTGGIPKPPRSVLSDDANEPLVPQRSHLASPGQGFANSAYRASTMSPSTYIDDVRAARAGSPAFDKSPVAAIRGSTGNLAGRKPSGPRPLSSGSNKADATKRARFEDGSI</sequence>
<gene>
    <name evidence="1" type="ORF">H2198_008894</name>
</gene>
<reference evidence="1" key="1">
    <citation type="submission" date="2022-10" db="EMBL/GenBank/DDBJ databases">
        <title>Culturing micro-colonial fungi from biological soil crusts in the Mojave desert and describing Neophaeococcomyces mojavensis, and introducing the new genera and species Taxawa tesnikishii.</title>
        <authorList>
            <person name="Kurbessoian T."/>
            <person name="Stajich J.E."/>
        </authorList>
    </citation>
    <scope>NUCLEOTIDE SEQUENCE</scope>
    <source>
        <strain evidence="1">JES_112</strain>
    </source>
</reference>
<proteinExistence type="predicted"/>
<dbReference type="EMBL" id="JAPDRQ010000232">
    <property type="protein sequence ID" value="KAJ9651862.1"/>
    <property type="molecule type" value="Genomic_DNA"/>
</dbReference>
<keyword evidence="2" id="KW-1185">Reference proteome</keyword>
<protein>
    <submittedName>
        <fullName evidence="1">Uncharacterized protein</fullName>
    </submittedName>
</protein>
<comment type="caution">
    <text evidence="1">The sequence shown here is derived from an EMBL/GenBank/DDBJ whole genome shotgun (WGS) entry which is preliminary data.</text>
</comment>
<name>A0ACC2ZWL9_9EURO</name>
<dbReference type="Proteomes" id="UP001172386">
    <property type="component" value="Unassembled WGS sequence"/>
</dbReference>
<evidence type="ECO:0000313" key="2">
    <source>
        <dbReference type="Proteomes" id="UP001172386"/>
    </source>
</evidence>
<evidence type="ECO:0000313" key="1">
    <source>
        <dbReference type="EMBL" id="KAJ9651862.1"/>
    </source>
</evidence>